<protein>
    <submittedName>
        <fullName evidence="1">Beta-fructofuranosidase, insoluble isoenzyme like</fullName>
    </submittedName>
</protein>
<gene>
    <name evidence="1" type="ORF">OWV82_018194</name>
</gene>
<name>A0ACC1XAL1_MELAZ</name>
<comment type="caution">
    <text evidence="1">The sequence shown here is derived from an EMBL/GenBank/DDBJ whole genome shotgun (WGS) entry which is preliminary data.</text>
</comment>
<proteinExistence type="predicted"/>
<reference evidence="1 2" key="1">
    <citation type="journal article" date="2023" name="Science">
        <title>Complex scaffold remodeling in plant triterpene biosynthesis.</title>
        <authorList>
            <person name="De La Pena R."/>
            <person name="Hodgson H."/>
            <person name="Liu J.C."/>
            <person name="Stephenson M.J."/>
            <person name="Martin A.C."/>
            <person name="Owen C."/>
            <person name="Harkess A."/>
            <person name="Leebens-Mack J."/>
            <person name="Jimenez L.E."/>
            <person name="Osbourn A."/>
            <person name="Sattely E.S."/>
        </authorList>
    </citation>
    <scope>NUCLEOTIDE SEQUENCE [LARGE SCALE GENOMIC DNA]</scope>
    <source>
        <strain evidence="2">cv. JPN11</strain>
        <tissue evidence="1">Leaf</tissue>
    </source>
</reference>
<dbReference type="EMBL" id="CM051403">
    <property type="protein sequence ID" value="KAJ4708213.1"/>
    <property type="molecule type" value="Genomic_DNA"/>
</dbReference>
<sequence length="580" mass="65467">MEISPVLIVLLCCFLLSNGIQYEACYQTNPNFQSLQVSLPANQPYKTSYHFRPPQNWMNDPNGPMYYKGVYHLFYQYNPLGPLFGDIMIWGHSVSYDLINWSHLNPALCPSGSYDVNSCWSGSATILPGNKPFILYTGIDANGNQVQNLAMPENLSDPLLKEWVKFSGNPVMPTPNGVKGDMFRDPTTAWQGPDGRWRVIVGSQIKNKGMAILYRSWDFIRWTMFEHPLYSSEKTGMWECPDFFPVSINGTNGVETSVQNPSVKHVLKISLFSNLHDYYVLGTYDPEMETFSTDTDFEGTSSDLRFDYGKFYASKTFFDSGKNRRILWAWVNESDSTEDAIQKGWSGVQSVPRRIWLDKSGKQLVQWPVEEIETLRGKQVSIHDKKLESGSVVKLSGITASQVDVEVEFELPALEEAEFIDPAQVDPQQLCSDKNASVQSMYGPFGLLTLATEDLTERTAVFFRIFKSPNNYVVLMCSDQSRSSLKKDIDKTAYGAFVNIDPRHEKVSLRSLIDHSIVESFAAGGRTCITARVYPVLTTENEAHIYAFNNGTQSIVISSLNAWSMNKAHLSDSEEESFEL</sequence>
<organism evidence="1 2">
    <name type="scientific">Melia azedarach</name>
    <name type="common">Chinaberry tree</name>
    <dbReference type="NCBI Taxonomy" id="155640"/>
    <lineage>
        <taxon>Eukaryota</taxon>
        <taxon>Viridiplantae</taxon>
        <taxon>Streptophyta</taxon>
        <taxon>Embryophyta</taxon>
        <taxon>Tracheophyta</taxon>
        <taxon>Spermatophyta</taxon>
        <taxon>Magnoliopsida</taxon>
        <taxon>eudicotyledons</taxon>
        <taxon>Gunneridae</taxon>
        <taxon>Pentapetalae</taxon>
        <taxon>rosids</taxon>
        <taxon>malvids</taxon>
        <taxon>Sapindales</taxon>
        <taxon>Meliaceae</taxon>
        <taxon>Melia</taxon>
    </lineage>
</organism>
<evidence type="ECO:0000313" key="2">
    <source>
        <dbReference type="Proteomes" id="UP001164539"/>
    </source>
</evidence>
<evidence type="ECO:0000313" key="1">
    <source>
        <dbReference type="EMBL" id="KAJ4708213.1"/>
    </source>
</evidence>
<dbReference type="Proteomes" id="UP001164539">
    <property type="component" value="Chromosome 10"/>
</dbReference>
<keyword evidence="2" id="KW-1185">Reference proteome</keyword>
<accession>A0ACC1XAL1</accession>